<dbReference type="Proteomes" id="UP000011715">
    <property type="component" value="Unassembled WGS sequence"/>
</dbReference>
<dbReference type="OrthoDB" id="3353407at2759"/>
<evidence type="ECO:0000313" key="4">
    <source>
        <dbReference type="EnsemblFungi" id="MAPG_03252T0"/>
    </source>
</evidence>
<keyword evidence="2" id="KW-0812">Transmembrane</keyword>
<feature type="compositionally biased region" description="Polar residues" evidence="1">
    <location>
        <begin position="398"/>
        <end position="421"/>
    </location>
</feature>
<proteinExistence type="predicted"/>
<feature type="compositionally biased region" description="Low complexity" evidence="1">
    <location>
        <begin position="70"/>
        <end position="92"/>
    </location>
</feature>
<feature type="region of interest" description="Disordered" evidence="1">
    <location>
        <begin position="195"/>
        <end position="221"/>
    </location>
</feature>
<reference evidence="4" key="4">
    <citation type="journal article" date="2015" name="G3 (Bethesda)">
        <title>Genome sequences of three phytopathogenic species of the Magnaporthaceae family of fungi.</title>
        <authorList>
            <person name="Okagaki L.H."/>
            <person name="Nunes C.C."/>
            <person name="Sailsbery J."/>
            <person name="Clay B."/>
            <person name="Brown D."/>
            <person name="John T."/>
            <person name="Oh Y."/>
            <person name="Young N."/>
            <person name="Fitzgerald M."/>
            <person name="Haas B.J."/>
            <person name="Zeng Q."/>
            <person name="Young S."/>
            <person name="Adiconis X."/>
            <person name="Fan L."/>
            <person name="Levin J.Z."/>
            <person name="Mitchell T.K."/>
            <person name="Okubara P.A."/>
            <person name="Farman M.L."/>
            <person name="Kohn L.M."/>
            <person name="Birren B."/>
            <person name="Ma L.-J."/>
            <person name="Dean R.A."/>
        </authorList>
    </citation>
    <scope>NUCLEOTIDE SEQUENCE</scope>
    <source>
        <strain evidence="4">ATCC 64411 / 73-15</strain>
    </source>
</reference>
<reference evidence="3" key="3">
    <citation type="submission" date="2011-03" db="EMBL/GenBank/DDBJ databases">
        <title>Annotation of Magnaporthe poae ATCC 64411.</title>
        <authorList>
            <person name="Ma L.-J."/>
            <person name="Dead R."/>
            <person name="Young S.K."/>
            <person name="Zeng Q."/>
            <person name="Gargeya S."/>
            <person name="Fitzgerald M."/>
            <person name="Haas B."/>
            <person name="Abouelleil A."/>
            <person name="Alvarado L."/>
            <person name="Arachchi H.M."/>
            <person name="Berlin A."/>
            <person name="Brown A."/>
            <person name="Chapman S.B."/>
            <person name="Chen Z."/>
            <person name="Dunbar C."/>
            <person name="Freedman E."/>
            <person name="Gearin G."/>
            <person name="Gellesch M."/>
            <person name="Goldberg J."/>
            <person name="Griggs A."/>
            <person name="Gujja S."/>
            <person name="Heiman D."/>
            <person name="Howarth C."/>
            <person name="Larson L."/>
            <person name="Lui A."/>
            <person name="MacDonald P.J.P."/>
            <person name="Mehta T."/>
            <person name="Montmayeur A."/>
            <person name="Murphy C."/>
            <person name="Neiman D."/>
            <person name="Pearson M."/>
            <person name="Priest M."/>
            <person name="Roberts A."/>
            <person name="Saif S."/>
            <person name="Shea T."/>
            <person name="Shenoy N."/>
            <person name="Sisk P."/>
            <person name="Stolte C."/>
            <person name="Sykes S."/>
            <person name="Yandava C."/>
            <person name="Wortman J."/>
            <person name="Nusbaum C."/>
            <person name="Birren B."/>
        </authorList>
    </citation>
    <scope>NUCLEOTIDE SEQUENCE</scope>
    <source>
        <strain evidence="3">ATCC 64411</strain>
    </source>
</reference>
<dbReference type="OMA" id="FPDAVMG"/>
<organism evidence="4 5">
    <name type="scientific">Magnaporthiopsis poae (strain ATCC 64411 / 73-15)</name>
    <name type="common">Kentucky bluegrass fungus</name>
    <name type="synonym">Magnaporthe poae</name>
    <dbReference type="NCBI Taxonomy" id="644358"/>
    <lineage>
        <taxon>Eukaryota</taxon>
        <taxon>Fungi</taxon>
        <taxon>Dikarya</taxon>
        <taxon>Ascomycota</taxon>
        <taxon>Pezizomycotina</taxon>
        <taxon>Sordariomycetes</taxon>
        <taxon>Sordariomycetidae</taxon>
        <taxon>Magnaporthales</taxon>
        <taxon>Magnaporthaceae</taxon>
        <taxon>Magnaporthiopsis</taxon>
    </lineage>
</organism>
<reference evidence="3" key="2">
    <citation type="submission" date="2010-05" db="EMBL/GenBank/DDBJ databases">
        <title>The Genome Sequence of Magnaporthe poae strain ATCC 64411.</title>
        <authorList>
            <consortium name="The Broad Institute Genome Sequencing Platform"/>
            <consortium name="Broad Institute Genome Sequencing Center for Infectious Disease"/>
            <person name="Ma L.-J."/>
            <person name="Dead R."/>
            <person name="Young S."/>
            <person name="Zeng Q."/>
            <person name="Koehrsen M."/>
            <person name="Alvarado L."/>
            <person name="Berlin A."/>
            <person name="Chapman S.B."/>
            <person name="Chen Z."/>
            <person name="Freedman E."/>
            <person name="Gellesch M."/>
            <person name="Goldberg J."/>
            <person name="Griggs A."/>
            <person name="Gujja S."/>
            <person name="Heilman E.R."/>
            <person name="Heiman D."/>
            <person name="Hepburn T."/>
            <person name="Howarth C."/>
            <person name="Jen D."/>
            <person name="Larson L."/>
            <person name="Mehta T."/>
            <person name="Neiman D."/>
            <person name="Pearson M."/>
            <person name="Roberts A."/>
            <person name="Saif S."/>
            <person name="Shea T."/>
            <person name="Shenoy N."/>
            <person name="Sisk P."/>
            <person name="Stolte C."/>
            <person name="Sykes S."/>
            <person name="Walk T."/>
            <person name="White J."/>
            <person name="Yandava C."/>
            <person name="Haas B."/>
            <person name="Nusbaum C."/>
            <person name="Birren B."/>
        </authorList>
    </citation>
    <scope>NUCLEOTIDE SEQUENCE</scope>
    <source>
        <strain evidence="3">ATCC 64411</strain>
    </source>
</reference>
<name>A0A0C4DTI4_MAGP6</name>
<dbReference type="EMBL" id="ADBL01000786">
    <property type="status" value="NOT_ANNOTATED_CDS"/>
    <property type="molecule type" value="Genomic_DNA"/>
</dbReference>
<evidence type="ECO:0000313" key="3">
    <source>
        <dbReference type="EMBL" id="KLU84207.1"/>
    </source>
</evidence>
<accession>A0A0C4DTI4</accession>
<dbReference type="PANTHER" id="PTHR36205">
    <property type="entry name" value="CHROMOSOME 19, WHOLE GENOME SHOTGUN SEQUENCE"/>
    <property type="match status" value="1"/>
</dbReference>
<dbReference type="Pfam" id="PF11885">
    <property type="entry name" value="DUF3405"/>
    <property type="match status" value="1"/>
</dbReference>
<reference evidence="5" key="1">
    <citation type="submission" date="2010-05" db="EMBL/GenBank/DDBJ databases">
        <title>The genome sequence of Magnaporthe poae strain ATCC 64411.</title>
        <authorList>
            <person name="Ma L.-J."/>
            <person name="Dead R."/>
            <person name="Young S."/>
            <person name="Zeng Q."/>
            <person name="Koehrsen M."/>
            <person name="Alvarado L."/>
            <person name="Berlin A."/>
            <person name="Chapman S.B."/>
            <person name="Chen Z."/>
            <person name="Freedman E."/>
            <person name="Gellesch M."/>
            <person name="Goldberg J."/>
            <person name="Griggs A."/>
            <person name="Gujja S."/>
            <person name="Heilman E.R."/>
            <person name="Heiman D."/>
            <person name="Hepburn T."/>
            <person name="Howarth C."/>
            <person name="Jen D."/>
            <person name="Larson L."/>
            <person name="Mehta T."/>
            <person name="Neiman D."/>
            <person name="Pearson M."/>
            <person name="Roberts A."/>
            <person name="Saif S."/>
            <person name="Shea T."/>
            <person name="Shenoy N."/>
            <person name="Sisk P."/>
            <person name="Stolte C."/>
            <person name="Sykes S."/>
            <person name="Walk T."/>
            <person name="White J."/>
            <person name="Yandava C."/>
            <person name="Haas B."/>
            <person name="Nusbaum C."/>
            <person name="Birren B."/>
        </authorList>
    </citation>
    <scope>NUCLEOTIDE SEQUENCE [LARGE SCALE GENOMIC DNA]</scope>
    <source>
        <strain evidence="5">ATCC 64411 / 73-15</strain>
    </source>
</reference>
<evidence type="ECO:0008006" key="6">
    <source>
        <dbReference type="Google" id="ProtNLM"/>
    </source>
</evidence>
<keyword evidence="2" id="KW-1133">Transmembrane helix</keyword>
<gene>
    <name evidence="3" type="ORF">MAPG_03252</name>
</gene>
<feature type="compositionally biased region" description="Acidic residues" evidence="1">
    <location>
        <begin position="44"/>
        <end position="69"/>
    </location>
</feature>
<sequence length="898" mass="100998">MATFPFRLLRWRNPQKATLPVYEQLQSPSPTKEKYPADSPADRDNDDDDDDDISSEDDDLSDDDLEGDYSDASTPSATRSRQSSGSYSSATRMLPRRPTFRAMPRRPTRSPFYRLPNRIVRYLCVGMMIGILLFIFALVRASQLENRRLAEGKLPKPKAAPAAWESYPFLTRYYGGVRSLVPLTDNKPEYPRFEDEAVNKSSSGDASLAPPRESAKAAAADGSLPESKAFATQYPSSVFSKHQQIAECFLDAEGTVKVPPVRYFDGRPSGFPDHIMGSYELLSLPEDICFDRYGRYGPYGFGYSTRNGGLGIGEHGDSEGAQAVWASSRQVDFRSVNWADAQRRCYEANSARFKPFESKAAPPRGFYVGQRSDDKSRRRRGGAVVPKKDTATAAAAASGTQAENSNSTTNQPPAAAQQHGQESRTAVVIRCWDEYLFKEEDKMNLRSLITELSLASGGRYDVHLLVQVRNDVAHPIWADDEAYRVRIEATIPEEFRGLVTLWTETQMLSLYHGIPDLFTRGPEHPVHGAYRGLQMAMQYFAHTHPEYDFFWQWEMDIRYTGHHYDLFSRLEQWASQQPRKGLWERNARFYMPSVHGTWDDFKHMARVQTEMGTTGADNIWNGVGGKGPGGKETVHGEQSVWGPMRAEDRGDWFEEENDPEPPTSAERDKYKWGVGEEADLITLSPIFDPEGTTWLLADDIAGYNETDGKGKPPRRAAIISAARMSRRLLLTMHRETALKKHHAFPEMWPATVALHHGYKAVYAPHPLFVDRRWPTELMSRLFNGGRNGASGGSRTSVFGQREHNFKGMTWFYNSGFGPNLYRRWLGLQVNNDGGPSFETSEDQQRDGSGTVGQMRGGEGRMCLPPMLLHPIKDVDLPVDRNLDETFDGHSVSGTDPSL</sequence>
<evidence type="ECO:0000313" key="5">
    <source>
        <dbReference type="Proteomes" id="UP000011715"/>
    </source>
</evidence>
<feature type="transmembrane region" description="Helical" evidence="2">
    <location>
        <begin position="119"/>
        <end position="139"/>
    </location>
</feature>
<dbReference type="InterPro" id="IPR021822">
    <property type="entry name" value="DUF3405"/>
</dbReference>
<dbReference type="AlphaFoldDB" id="A0A0C4DTI4"/>
<dbReference type="PANTHER" id="PTHR36205:SF1">
    <property type="entry name" value="MAJOR FACILITATOR SUPERFAMILY TRANSPORTER"/>
    <property type="match status" value="1"/>
</dbReference>
<feature type="compositionally biased region" description="Basic residues" evidence="1">
    <location>
        <begin position="94"/>
        <end position="108"/>
    </location>
</feature>
<feature type="region of interest" description="Disordered" evidence="1">
    <location>
        <begin position="832"/>
        <end position="859"/>
    </location>
</feature>
<feature type="region of interest" description="Disordered" evidence="1">
    <location>
        <begin position="364"/>
        <end position="421"/>
    </location>
</feature>
<reference evidence="4" key="5">
    <citation type="submission" date="2015-06" db="UniProtKB">
        <authorList>
            <consortium name="EnsemblFungi"/>
        </authorList>
    </citation>
    <scope>IDENTIFICATION</scope>
    <source>
        <strain evidence="4">ATCC 64411</strain>
    </source>
</reference>
<feature type="region of interest" description="Disordered" evidence="1">
    <location>
        <begin position="15"/>
        <end position="108"/>
    </location>
</feature>
<feature type="region of interest" description="Disordered" evidence="1">
    <location>
        <begin position="615"/>
        <end position="641"/>
    </location>
</feature>
<keyword evidence="2" id="KW-0472">Membrane</keyword>
<keyword evidence="5" id="KW-1185">Reference proteome</keyword>
<dbReference type="EMBL" id="GL876967">
    <property type="protein sequence ID" value="KLU84207.1"/>
    <property type="molecule type" value="Genomic_DNA"/>
</dbReference>
<dbReference type="EnsemblFungi" id="MAPG_03252T0">
    <property type="protein sequence ID" value="MAPG_03252T0"/>
    <property type="gene ID" value="MAPG_03252"/>
</dbReference>
<evidence type="ECO:0000256" key="2">
    <source>
        <dbReference type="SAM" id="Phobius"/>
    </source>
</evidence>
<dbReference type="eggNOG" id="ENOG502QW68">
    <property type="taxonomic scope" value="Eukaryota"/>
</dbReference>
<feature type="compositionally biased region" description="Basic and acidic residues" evidence="1">
    <location>
        <begin position="31"/>
        <end position="43"/>
    </location>
</feature>
<evidence type="ECO:0000256" key="1">
    <source>
        <dbReference type="SAM" id="MobiDB-lite"/>
    </source>
</evidence>
<protein>
    <recommendedName>
        <fullName evidence="6">Major facilitator superfamily transporter</fullName>
    </recommendedName>
</protein>
<dbReference type="VEuPathDB" id="FungiDB:MAPG_03252"/>